<organism evidence="2 3">
    <name type="scientific">Qipengyuania spongiae</name>
    <dbReference type="NCBI Taxonomy" id="2909673"/>
    <lineage>
        <taxon>Bacteria</taxon>
        <taxon>Pseudomonadati</taxon>
        <taxon>Pseudomonadota</taxon>
        <taxon>Alphaproteobacteria</taxon>
        <taxon>Sphingomonadales</taxon>
        <taxon>Erythrobacteraceae</taxon>
        <taxon>Qipengyuania</taxon>
    </lineage>
</organism>
<sequence length="330" mass="36350">MSKTTAKAYFGPEELEPQTGSPHPVTSAEKLFEMRARETIVRSIYVQNPNHTPVFKSLDMVLSLGEKGVFQTGVRNAAPSFAGKSEAGDEFGRIIVRRGTYPAGTLPIRRVELEQACTPRRFWLSILAIYGDGFAASKDEDGLRRSTYDAFERFGTKLLLLDEIQHAGYRSHGSSAPTDVIKRFISDAQVGIGLFGNEDALTLLQSNDQLSNRLIEPCDIQPLKASDTQSSRRLTRFLARYDAALVEKELFASSTALADPRTIECMMSLSKGYLGRVVKMLQIAGRQAFLRGATSIEFCDLSHAAISWAVAQKLASHDPFRFGISMADAS</sequence>
<feature type="region of interest" description="Disordered" evidence="1">
    <location>
        <begin position="1"/>
        <end position="25"/>
    </location>
</feature>
<gene>
    <name evidence="2" type="ORF">L1F33_08850</name>
</gene>
<name>A0ABY5SVY9_9SPHN</name>
<evidence type="ECO:0000313" key="3">
    <source>
        <dbReference type="Proteomes" id="UP001065265"/>
    </source>
</evidence>
<protein>
    <submittedName>
        <fullName evidence="2">TniB family NTP-binding protein</fullName>
    </submittedName>
</protein>
<proteinExistence type="predicted"/>
<dbReference type="RefSeq" id="WP_265557534.1">
    <property type="nucleotide sequence ID" value="NZ_CP092471.1"/>
</dbReference>
<dbReference type="EMBL" id="CP092471">
    <property type="protein sequence ID" value="UVI38369.1"/>
    <property type="molecule type" value="Genomic_DNA"/>
</dbReference>
<evidence type="ECO:0000256" key="1">
    <source>
        <dbReference type="SAM" id="MobiDB-lite"/>
    </source>
</evidence>
<evidence type="ECO:0000313" key="2">
    <source>
        <dbReference type="EMBL" id="UVI38369.1"/>
    </source>
</evidence>
<dbReference type="Pfam" id="PF05621">
    <property type="entry name" value="TniB"/>
    <property type="match status" value="1"/>
</dbReference>
<accession>A0ABY5SVY9</accession>
<reference evidence="2" key="1">
    <citation type="submission" date="2022-02" db="EMBL/GenBank/DDBJ databases">
        <title>Qipengyuania spongiae sp. nov., isolated from marine sponge.</title>
        <authorList>
            <person name="Li Z."/>
            <person name="Zhang M."/>
        </authorList>
    </citation>
    <scope>NUCLEOTIDE SEQUENCE</scope>
    <source>
        <strain evidence="2">PHS-Z21</strain>
    </source>
</reference>
<dbReference type="InterPro" id="IPR008868">
    <property type="entry name" value="TniB"/>
</dbReference>
<dbReference type="Proteomes" id="UP001065265">
    <property type="component" value="Chromosome"/>
</dbReference>
<keyword evidence="3" id="KW-1185">Reference proteome</keyword>